<feature type="domain" description="Thioredoxin" evidence="2">
    <location>
        <begin position="16"/>
        <end position="119"/>
    </location>
</feature>
<dbReference type="Pfam" id="PF06110">
    <property type="entry name" value="TXD17-like_Trx"/>
    <property type="match status" value="1"/>
</dbReference>
<dbReference type="InParanoid" id="A0A507BJI1"/>
<dbReference type="Proteomes" id="UP000319257">
    <property type="component" value="Unassembled WGS sequence"/>
</dbReference>
<dbReference type="InterPro" id="IPR010357">
    <property type="entry name" value="TXNDC17_dom"/>
</dbReference>
<comment type="caution">
    <text evidence="3">The sequence shown here is derived from an EMBL/GenBank/DDBJ whole genome shotgun (WGS) entry which is preliminary data.</text>
</comment>
<dbReference type="InterPro" id="IPR036249">
    <property type="entry name" value="Thioredoxin-like_sf"/>
</dbReference>
<dbReference type="PANTHER" id="PTHR12452">
    <property type="entry name" value="42-9-9 PROTEIN-RELATED"/>
    <property type="match status" value="1"/>
</dbReference>
<dbReference type="RefSeq" id="XP_030998549.1">
    <property type="nucleotide sequence ID" value="XM_031137697.1"/>
</dbReference>
<accession>A0A507BJI1</accession>
<evidence type="ECO:0000313" key="3">
    <source>
        <dbReference type="EMBL" id="TPX16838.1"/>
    </source>
</evidence>
<dbReference type="PANTHER" id="PTHR12452:SF0">
    <property type="entry name" value="THIOREDOXIN DOMAIN-CONTAINING PROTEIN 17"/>
    <property type="match status" value="1"/>
</dbReference>
<dbReference type="GO" id="GO:0047134">
    <property type="term" value="F:protein-disulfide reductase [NAD(P)H] activity"/>
    <property type="evidence" value="ECO:0007669"/>
    <property type="project" value="InterPro"/>
</dbReference>
<gene>
    <name evidence="3" type="ORF">E0L32_003400</name>
</gene>
<dbReference type="STRING" id="1093900.A0A507BJI1"/>
<proteinExistence type="inferred from homology"/>
<dbReference type="OrthoDB" id="78947at2759"/>
<organism evidence="3 4">
    <name type="scientific">Thyridium curvatum</name>
    <dbReference type="NCBI Taxonomy" id="1093900"/>
    <lineage>
        <taxon>Eukaryota</taxon>
        <taxon>Fungi</taxon>
        <taxon>Dikarya</taxon>
        <taxon>Ascomycota</taxon>
        <taxon>Pezizomycotina</taxon>
        <taxon>Sordariomycetes</taxon>
        <taxon>Sordariomycetidae</taxon>
        <taxon>Thyridiales</taxon>
        <taxon>Thyridiaceae</taxon>
        <taxon>Thyridium</taxon>
    </lineage>
</organism>
<sequence length="121" mass="13671">MPLKQATLPSDELAKSLVEQAASTQEPQYLVVYASLVRGKSWCPDCQDAEPFVNKKFAGKDAQLIYAGSVSEWRNPSNQWRQEPFNVTNLPTIIKVTSNGKWHKLVESDVYNQKKLDAFVN</sequence>
<comment type="similarity">
    <text evidence="1">Belongs to the thioredoxin family.</text>
</comment>
<protein>
    <recommendedName>
        <fullName evidence="2">Thioredoxin domain-containing protein</fullName>
    </recommendedName>
</protein>
<dbReference type="GO" id="GO:0005829">
    <property type="term" value="C:cytosol"/>
    <property type="evidence" value="ECO:0007669"/>
    <property type="project" value="TreeGrafter"/>
</dbReference>
<dbReference type="EMBL" id="SKBQ01000015">
    <property type="protein sequence ID" value="TPX16838.1"/>
    <property type="molecule type" value="Genomic_DNA"/>
</dbReference>
<dbReference type="SUPFAM" id="SSF52833">
    <property type="entry name" value="Thioredoxin-like"/>
    <property type="match status" value="1"/>
</dbReference>
<name>A0A507BJI1_9PEZI</name>
<dbReference type="AlphaFoldDB" id="A0A507BJI1"/>
<keyword evidence="4" id="KW-1185">Reference proteome</keyword>
<reference evidence="3 4" key="1">
    <citation type="submission" date="2019-06" db="EMBL/GenBank/DDBJ databases">
        <title>Draft genome sequence of the filamentous fungus Phialemoniopsis curvata isolated from diesel fuel.</title>
        <authorList>
            <person name="Varaljay V.A."/>
            <person name="Lyon W.J."/>
            <person name="Crouch A.L."/>
            <person name="Drake C.E."/>
            <person name="Hollomon J.M."/>
            <person name="Nadeau L.J."/>
            <person name="Nunn H.S."/>
            <person name="Stevenson B.S."/>
            <person name="Bojanowski C.L."/>
            <person name="Crookes-Goodson W.J."/>
        </authorList>
    </citation>
    <scope>NUCLEOTIDE SEQUENCE [LARGE SCALE GENOMIC DNA]</scope>
    <source>
        <strain evidence="3 4">D216</strain>
    </source>
</reference>
<dbReference type="Gene3D" id="3.40.30.10">
    <property type="entry name" value="Glutaredoxin"/>
    <property type="match status" value="1"/>
</dbReference>
<evidence type="ECO:0000256" key="1">
    <source>
        <dbReference type="ARBA" id="ARBA00008987"/>
    </source>
</evidence>
<evidence type="ECO:0000313" key="4">
    <source>
        <dbReference type="Proteomes" id="UP000319257"/>
    </source>
</evidence>
<evidence type="ECO:0000259" key="2">
    <source>
        <dbReference type="Pfam" id="PF06110"/>
    </source>
</evidence>
<dbReference type="GeneID" id="41970847"/>
<dbReference type="InterPro" id="IPR045108">
    <property type="entry name" value="TXNDC17-like"/>
</dbReference>